<evidence type="ECO:0000313" key="1">
    <source>
        <dbReference type="EMBL" id="KNF05990.1"/>
    </source>
</evidence>
<organism evidence="1 2">
    <name type="scientific">Puccinia striiformis f. sp. tritici PST-78</name>
    <dbReference type="NCBI Taxonomy" id="1165861"/>
    <lineage>
        <taxon>Eukaryota</taxon>
        <taxon>Fungi</taxon>
        <taxon>Dikarya</taxon>
        <taxon>Basidiomycota</taxon>
        <taxon>Pucciniomycotina</taxon>
        <taxon>Pucciniomycetes</taxon>
        <taxon>Pucciniales</taxon>
        <taxon>Pucciniaceae</taxon>
        <taxon>Puccinia</taxon>
    </lineage>
</organism>
<keyword evidence="2" id="KW-1185">Reference proteome</keyword>
<accession>A0A0L0W411</accession>
<proteinExistence type="predicted"/>
<dbReference type="AlphaFoldDB" id="A0A0L0W411"/>
<sequence>MSVGYKGLVVVYEEHVPSRTITSANHHSARLLTRGRPPTYHRSPTRERVLPLISTGDLRSIYRTNSPSVRTFSSESLLPIMTPEENQSLINHYLTVVKQQRADNPPPPPFVDPLTPDERLDGIIKTVLADQESRLDQQIDFNQSLREYRAVKKMEATARRDSIYEFMIYLTSELLKDPRPTLHSRDFDATLFKKKFEKLEKILSNDKHNPLYTQNLATFNIRFERYQEALVQAQEIEVQATQTRDKTSPVTSTSTTT</sequence>
<evidence type="ECO:0000313" key="2">
    <source>
        <dbReference type="Proteomes" id="UP000054564"/>
    </source>
</evidence>
<comment type="caution">
    <text evidence="1">The sequence shown here is derived from an EMBL/GenBank/DDBJ whole genome shotgun (WGS) entry which is preliminary data.</text>
</comment>
<protein>
    <submittedName>
        <fullName evidence="1">Uncharacterized protein</fullName>
    </submittedName>
</protein>
<dbReference type="EMBL" id="AJIL01000005">
    <property type="protein sequence ID" value="KNF05990.1"/>
    <property type="molecule type" value="Genomic_DNA"/>
</dbReference>
<gene>
    <name evidence="1" type="ORF">PSTG_00982</name>
</gene>
<dbReference type="Proteomes" id="UP000054564">
    <property type="component" value="Unassembled WGS sequence"/>
</dbReference>
<reference evidence="2" key="1">
    <citation type="submission" date="2014-03" db="EMBL/GenBank/DDBJ databases">
        <title>The Genome Sequence of Puccinia striiformis f. sp. tritici PST-78.</title>
        <authorList>
            <consortium name="The Broad Institute Genome Sequencing Platform"/>
            <person name="Cuomo C."/>
            <person name="Hulbert S."/>
            <person name="Chen X."/>
            <person name="Walker B."/>
            <person name="Young S.K."/>
            <person name="Zeng Q."/>
            <person name="Gargeya S."/>
            <person name="Fitzgerald M."/>
            <person name="Haas B."/>
            <person name="Abouelleil A."/>
            <person name="Alvarado L."/>
            <person name="Arachchi H.M."/>
            <person name="Berlin A.M."/>
            <person name="Chapman S.B."/>
            <person name="Goldberg J."/>
            <person name="Griggs A."/>
            <person name="Gujja S."/>
            <person name="Hansen M."/>
            <person name="Howarth C."/>
            <person name="Imamovic A."/>
            <person name="Larimer J."/>
            <person name="McCowan C."/>
            <person name="Montmayeur A."/>
            <person name="Murphy C."/>
            <person name="Neiman D."/>
            <person name="Pearson M."/>
            <person name="Priest M."/>
            <person name="Roberts A."/>
            <person name="Saif S."/>
            <person name="Shea T."/>
            <person name="Sisk P."/>
            <person name="Sykes S."/>
            <person name="Wortman J."/>
            <person name="Nusbaum C."/>
            <person name="Birren B."/>
        </authorList>
    </citation>
    <scope>NUCLEOTIDE SEQUENCE [LARGE SCALE GENOMIC DNA]</scope>
    <source>
        <strain evidence="2">race PST-78</strain>
    </source>
</reference>
<name>A0A0L0W411_9BASI</name>